<reference evidence="3" key="1">
    <citation type="submission" date="2019-04" db="EMBL/GenBank/DDBJ databases">
        <title>Friends and foes A comparative genomics studyof 23 Aspergillus species from section Flavi.</title>
        <authorList>
            <consortium name="DOE Joint Genome Institute"/>
            <person name="Kjaerbolling I."/>
            <person name="Vesth T."/>
            <person name="Frisvad J.C."/>
            <person name="Nybo J.L."/>
            <person name="Theobald S."/>
            <person name="Kildgaard S."/>
            <person name="Isbrandt T."/>
            <person name="Kuo A."/>
            <person name="Sato A."/>
            <person name="Lyhne E.K."/>
            <person name="Kogle M.E."/>
            <person name="Wiebenga A."/>
            <person name="Kun R.S."/>
            <person name="Lubbers R.J."/>
            <person name="Makela M.R."/>
            <person name="Barry K."/>
            <person name="Chovatia M."/>
            <person name="Clum A."/>
            <person name="Daum C."/>
            <person name="Haridas S."/>
            <person name="He G."/>
            <person name="LaButti K."/>
            <person name="Lipzen A."/>
            <person name="Mondo S."/>
            <person name="Riley R."/>
            <person name="Salamov A."/>
            <person name="Simmons B.A."/>
            <person name="Magnuson J.K."/>
            <person name="Henrissat B."/>
            <person name="Mortensen U.H."/>
            <person name="Larsen T.O."/>
            <person name="Devries R.P."/>
            <person name="Grigoriev I.V."/>
            <person name="Machida M."/>
            <person name="Baker S.E."/>
            <person name="Andersen M.R."/>
        </authorList>
    </citation>
    <scope>NUCLEOTIDE SEQUENCE [LARGE SCALE GENOMIC DNA]</scope>
    <source>
        <strain evidence="3">CBS 130017</strain>
    </source>
</reference>
<evidence type="ECO:0008006" key="4">
    <source>
        <dbReference type="Google" id="ProtNLM"/>
    </source>
</evidence>
<protein>
    <recommendedName>
        <fullName evidence="4">Extracellular membrane protein CFEM domain-containing protein</fullName>
    </recommendedName>
</protein>
<organism evidence="2 3">
    <name type="scientific">Aspergillus sergii</name>
    <dbReference type="NCBI Taxonomy" id="1034303"/>
    <lineage>
        <taxon>Eukaryota</taxon>
        <taxon>Fungi</taxon>
        <taxon>Dikarya</taxon>
        <taxon>Ascomycota</taxon>
        <taxon>Pezizomycotina</taxon>
        <taxon>Eurotiomycetes</taxon>
        <taxon>Eurotiomycetidae</taxon>
        <taxon>Eurotiales</taxon>
        <taxon>Aspergillaceae</taxon>
        <taxon>Aspergillus</taxon>
        <taxon>Aspergillus subgen. Circumdati</taxon>
    </lineage>
</organism>
<evidence type="ECO:0000313" key="2">
    <source>
        <dbReference type="EMBL" id="KAE8323490.1"/>
    </source>
</evidence>
<feature type="non-terminal residue" evidence="2">
    <location>
        <position position="98"/>
    </location>
</feature>
<dbReference type="EMBL" id="ML741829">
    <property type="protein sequence ID" value="KAE8323490.1"/>
    <property type="molecule type" value="Genomic_DNA"/>
</dbReference>
<sequence length="98" mass="10103">MVSFKYLGATAAYVLVLASQITTALPVQDIEPTTDVEAGATPAIKAPAIKCLGYPNAHACQQDFGLACGPQCAFQETMATLCLSSCFANAATVCTHAC</sequence>
<dbReference type="AlphaFoldDB" id="A0A5N6WVQ2"/>
<name>A0A5N6WVQ2_9EURO</name>
<keyword evidence="1" id="KW-0732">Signal</keyword>
<accession>A0A5N6WVQ2</accession>
<evidence type="ECO:0000256" key="1">
    <source>
        <dbReference type="SAM" id="SignalP"/>
    </source>
</evidence>
<dbReference type="Proteomes" id="UP000325945">
    <property type="component" value="Unassembled WGS sequence"/>
</dbReference>
<gene>
    <name evidence="2" type="ORF">BDV39DRAFT_182036</name>
</gene>
<proteinExistence type="predicted"/>
<feature type="signal peptide" evidence="1">
    <location>
        <begin position="1"/>
        <end position="24"/>
    </location>
</feature>
<evidence type="ECO:0000313" key="3">
    <source>
        <dbReference type="Proteomes" id="UP000325945"/>
    </source>
</evidence>
<feature type="chain" id="PRO_5025019089" description="Extracellular membrane protein CFEM domain-containing protein" evidence="1">
    <location>
        <begin position="25"/>
        <end position="98"/>
    </location>
</feature>
<keyword evidence="3" id="KW-1185">Reference proteome</keyword>